<reference evidence="4 5" key="2">
    <citation type="submission" date="2016-10" db="EMBL/GenBank/DDBJ databases">
        <authorList>
            <person name="Varghese N."/>
            <person name="Submissions S."/>
        </authorList>
    </citation>
    <scope>NUCLEOTIDE SEQUENCE [LARGE SCALE GENOMIC DNA]</scope>
    <source>
        <strain evidence="4 5">DSM 24802</strain>
    </source>
</reference>
<dbReference type="Proteomes" id="UP000199541">
    <property type="component" value="Unassembled WGS sequence"/>
</dbReference>
<dbReference type="EMBL" id="FNOB01000004">
    <property type="protein sequence ID" value="SDW53649.1"/>
    <property type="molecule type" value="Genomic_DNA"/>
</dbReference>
<accession>A0AAN4UMB7</accession>
<gene>
    <name evidence="3" type="ORF">GCM10008024_00320</name>
    <name evidence="4" type="ORF">SAMN05444006_104185</name>
</gene>
<evidence type="ECO:0000313" key="6">
    <source>
        <dbReference type="Proteomes" id="UP000634647"/>
    </source>
</evidence>
<dbReference type="RefSeq" id="WP_051646081.1">
    <property type="nucleotide sequence ID" value="NZ_BNAB01000001.1"/>
</dbReference>
<dbReference type="AlphaFoldDB" id="A0AAN4UMB7"/>
<keyword evidence="5" id="KW-1185">Reference proteome</keyword>
<reference evidence="3" key="1">
    <citation type="journal article" date="2014" name="Int. J. Syst. Evol. Microbiol.">
        <title>Complete genome sequence of Corynebacterium casei LMG S-19264T (=DSM 44701T), isolated from a smear-ripened cheese.</title>
        <authorList>
            <consortium name="US DOE Joint Genome Institute (JGI-PGF)"/>
            <person name="Walter F."/>
            <person name="Albersmeier A."/>
            <person name="Kalinowski J."/>
            <person name="Ruckert C."/>
        </authorList>
    </citation>
    <scope>NUCLEOTIDE SEQUENCE</scope>
    <source>
        <strain evidence="3">CGMCC 1.10859</strain>
    </source>
</reference>
<name>A0AAN4UMB7_9RHOB</name>
<evidence type="ECO:0000256" key="1">
    <source>
        <dbReference type="ARBA" id="ARBA00022801"/>
    </source>
</evidence>
<dbReference type="PANTHER" id="PTHR33308">
    <property type="entry name" value="PEPTIDOGLYCAN HYDROLASE FLGJ"/>
    <property type="match status" value="1"/>
</dbReference>
<dbReference type="PANTHER" id="PTHR33308:SF9">
    <property type="entry name" value="PEPTIDOGLYCAN HYDROLASE FLGJ"/>
    <property type="match status" value="1"/>
</dbReference>
<proteinExistence type="predicted"/>
<sequence length="271" mass="27444">MLVTSPRNPAETGPQGLKLVAEAEKLEALLWEQVLTSMTRSALPAGSLGTGSQLYNGLATRALASKMFGSTDSGLTRQIVAQLKTEIGGSGTSSGLQAPSTLQALSAHAGVQGAAALAPEARAVSYARAVWPAIKATAASLQVPPVAILAQSALETGWGASTPGNNLFGIKAVGAQAATRAATHEEVGGALTPTEARFAAFGSGADCLTHYAGLIRRVYPQAMGAGSVAQYADALARGGYATDSNYARKIVATAQSPLMQSVLHAVEGATL</sequence>
<dbReference type="InterPro" id="IPR002901">
    <property type="entry name" value="MGlyc_endo_b_GlcNAc-like_dom"/>
</dbReference>
<dbReference type="InterPro" id="IPR051056">
    <property type="entry name" value="Glycosyl_Hydrolase_73"/>
</dbReference>
<feature type="domain" description="Mannosyl-glycoprotein endo-beta-N-acetylglucosamidase-like" evidence="2">
    <location>
        <begin position="120"/>
        <end position="267"/>
    </location>
</feature>
<protein>
    <submittedName>
        <fullName evidence="4">Mannosyl-glycoprotein endo-beta-N-acetylglucosaminidase</fullName>
    </submittedName>
</protein>
<dbReference type="Proteomes" id="UP000634647">
    <property type="component" value="Unassembled WGS sequence"/>
</dbReference>
<keyword evidence="1" id="KW-0378">Hydrolase</keyword>
<evidence type="ECO:0000313" key="4">
    <source>
        <dbReference type="EMBL" id="SDW53649.1"/>
    </source>
</evidence>
<dbReference type="Pfam" id="PF01832">
    <property type="entry name" value="Glucosaminidase"/>
    <property type="match status" value="1"/>
</dbReference>
<evidence type="ECO:0000259" key="2">
    <source>
        <dbReference type="SMART" id="SM00047"/>
    </source>
</evidence>
<evidence type="ECO:0000313" key="5">
    <source>
        <dbReference type="Proteomes" id="UP000199541"/>
    </source>
</evidence>
<dbReference type="EMBL" id="BNAB01000001">
    <property type="protein sequence ID" value="GHD98112.1"/>
    <property type="molecule type" value="Genomic_DNA"/>
</dbReference>
<comment type="caution">
    <text evidence="3">The sequence shown here is derived from an EMBL/GenBank/DDBJ whole genome shotgun (WGS) entry which is preliminary data.</text>
</comment>
<reference evidence="3" key="3">
    <citation type="submission" date="2023-06" db="EMBL/GenBank/DDBJ databases">
        <authorList>
            <person name="Sun Q."/>
            <person name="Zhou Y."/>
        </authorList>
    </citation>
    <scope>NUCLEOTIDE SEQUENCE</scope>
    <source>
        <strain evidence="3">CGMCC 1.10859</strain>
    </source>
</reference>
<dbReference type="SMART" id="SM00047">
    <property type="entry name" value="LYZ2"/>
    <property type="match status" value="1"/>
</dbReference>
<organism evidence="3 6">
    <name type="scientific">Allgaiera indica</name>
    <dbReference type="NCBI Taxonomy" id="765699"/>
    <lineage>
        <taxon>Bacteria</taxon>
        <taxon>Pseudomonadati</taxon>
        <taxon>Pseudomonadota</taxon>
        <taxon>Alphaproteobacteria</taxon>
        <taxon>Rhodobacterales</taxon>
        <taxon>Paracoccaceae</taxon>
        <taxon>Allgaiera</taxon>
    </lineage>
</organism>
<dbReference type="GO" id="GO:0004040">
    <property type="term" value="F:amidase activity"/>
    <property type="evidence" value="ECO:0007669"/>
    <property type="project" value="InterPro"/>
</dbReference>
<evidence type="ECO:0000313" key="3">
    <source>
        <dbReference type="EMBL" id="GHD98112.1"/>
    </source>
</evidence>
<dbReference type="Gene3D" id="1.10.530.10">
    <property type="match status" value="1"/>
</dbReference>